<dbReference type="EMBL" id="JAGTTM010000001">
    <property type="protein sequence ID" value="MCC2028809.1"/>
    <property type="molecule type" value="Genomic_DNA"/>
</dbReference>
<protein>
    <submittedName>
        <fullName evidence="2">Helix-turn-helix domain-containing protein</fullName>
    </submittedName>
</protein>
<accession>A0A9X1LN91</accession>
<keyword evidence="3" id="KW-1185">Reference proteome</keyword>
<evidence type="ECO:0000313" key="2">
    <source>
        <dbReference type="EMBL" id="MCC2028809.1"/>
    </source>
</evidence>
<reference evidence="2" key="1">
    <citation type="submission" date="2021-04" db="EMBL/GenBank/DDBJ databases">
        <title>Microbacterium tenobrionis sp. nov. and Microbacterium allomyrinae sp. nov., isolated from larvae of Tenobrio molitor and Allomyrina dichotoma, respectively.</title>
        <authorList>
            <person name="Lee S.D."/>
        </authorList>
    </citation>
    <scope>NUCLEOTIDE SEQUENCE</scope>
    <source>
        <strain evidence="2">YMB-B2</strain>
    </source>
</reference>
<comment type="caution">
    <text evidence="2">The sequence shown here is derived from an EMBL/GenBank/DDBJ whole genome shotgun (WGS) entry which is preliminary data.</text>
</comment>
<dbReference type="Pfam" id="PF13411">
    <property type="entry name" value="MerR_1"/>
    <property type="match status" value="1"/>
</dbReference>
<dbReference type="Proteomes" id="UP001139289">
    <property type="component" value="Unassembled WGS sequence"/>
</dbReference>
<proteinExistence type="predicted"/>
<dbReference type="AlphaFoldDB" id="A0A9X1LN91"/>
<dbReference type="InterPro" id="IPR000551">
    <property type="entry name" value="MerR-type_HTH_dom"/>
</dbReference>
<evidence type="ECO:0000259" key="1">
    <source>
        <dbReference type="Pfam" id="PF13411"/>
    </source>
</evidence>
<dbReference type="RefSeq" id="WP_227530008.1">
    <property type="nucleotide sequence ID" value="NZ_JAGTTM010000001.1"/>
</dbReference>
<dbReference type="InterPro" id="IPR009061">
    <property type="entry name" value="DNA-bd_dom_put_sf"/>
</dbReference>
<name>A0A9X1LN91_9MICO</name>
<sequence length="74" mass="8277">MVNTQVTDTELAQTAALTPLFYSEEEAALLLGIHRTTLRHLAMDGRAPVPPVHITEHKRIYRRIDVERLAGVAT</sequence>
<feature type="domain" description="HTH merR-type" evidence="1">
    <location>
        <begin position="22"/>
        <end position="72"/>
    </location>
</feature>
<organism evidence="2 3">
    <name type="scientific">Microbacterium tenebrionis</name>
    <dbReference type="NCBI Taxonomy" id="2830665"/>
    <lineage>
        <taxon>Bacteria</taxon>
        <taxon>Bacillati</taxon>
        <taxon>Actinomycetota</taxon>
        <taxon>Actinomycetes</taxon>
        <taxon>Micrococcales</taxon>
        <taxon>Microbacteriaceae</taxon>
        <taxon>Microbacterium</taxon>
    </lineage>
</organism>
<evidence type="ECO:0000313" key="3">
    <source>
        <dbReference type="Proteomes" id="UP001139289"/>
    </source>
</evidence>
<dbReference type="SUPFAM" id="SSF46955">
    <property type="entry name" value="Putative DNA-binding domain"/>
    <property type="match status" value="1"/>
</dbReference>
<gene>
    <name evidence="2" type="ORF">KEC56_04640</name>
</gene>